<dbReference type="Proteomes" id="UP000184330">
    <property type="component" value="Unassembled WGS sequence"/>
</dbReference>
<dbReference type="EMBL" id="FJOG01000028">
    <property type="protein sequence ID" value="CZR64981.1"/>
    <property type="molecule type" value="Genomic_DNA"/>
</dbReference>
<organism evidence="1 2">
    <name type="scientific">Phialocephala subalpina</name>
    <dbReference type="NCBI Taxonomy" id="576137"/>
    <lineage>
        <taxon>Eukaryota</taxon>
        <taxon>Fungi</taxon>
        <taxon>Dikarya</taxon>
        <taxon>Ascomycota</taxon>
        <taxon>Pezizomycotina</taxon>
        <taxon>Leotiomycetes</taxon>
        <taxon>Helotiales</taxon>
        <taxon>Mollisiaceae</taxon>
        <taxon>Phialocephala</taxon>
        <taxon>Phialocephala fortinii species complex</taxon>
    </lineage>
</organism>
<evidence type="ECO:0000313" key="1">
    <source>
        <dbReference type="EMBL" id="CZR64981.1"/>
    </source>
</evidence>
<gene>
    <name evidence="1" type="ORF">PAC_14881</name>
</gene>
<keyword evidence="2" id="KW-1185">Reference proteome</keyword>
<proteinExistence type="predicted"/>
<sequence>MCYKCGQSSSFELFCFFDLSRKGIANPQDAFREFCFSIIEESPVAKFREALQTHPAEQAHELRELEDLFREEQVYESVLFNERLAILLTYDHSKAVFEKLSPRKQGIMTRKGPRLQMEYANKKLHSYSDRISQLQQRIGIIDIASDPEYYCLQRELMILKKETPDAEGQAALDEIDELLDLVSHEVSHLFLDIQDCYNRSDGFIEMILGDHQVHDRIDFSTPPSWKDKCNMKTLVEKERGLDDLYFDYCWS</sequence>
<reference evidence="1 2" key="1">
    <citation type="submission" date="2016-03" db="EMBL/GenBank/DDBJ databases">
        <authorList>
            <person name="Ploux O."/>
        </authorList>
    </citation>
    <scope>NUCLEOTIDE SEQUENCE [LARGE SCALE GENOMIC DNA]</scope>
    <source>
        <strain evidence="1 2">UAMH 11012</strain>
    </source>
</reference>
<evidence type="ECO:0000313" key="2">
    <source>
        <dbReference type="Proteomes" id="UP000184330"/>
    </source>
</evidence>
<name>A0A1L7XIX5_9HELO</name>
<protein>
    <submittedName>
        <fullName evidence="1">Uncharacterized protein</fullName>
    </submittedName>
</protein>
<accession>A0A1L7XIX5</accession>
<dbReference type="AlphaFoldDB" id="A0A1L7XIX5"/>